<dbReference type="AlphaFoldDB" id="A0A7R9AJ48"/>
<dbReference type="EMBL" id="LR919336">
    <property type="protein sequence ID" value="CAD7255221.1"/>
    <property type="molecule type" value="Genomic_DNA"/>
</dbReference>
<feature type="transmembrane region" description="Helical" evidence="1">
    <location>
        <begin position="259"/>
        <end position="278"/>
    </location>
</feature>
<evidence type="ECO:0000256" key="1">
    <source>
        <dbReference type="SAM" id="Phobius"/>
    </source>
</evidence>
<feature type="transmembrane region" description="Helical" evidence="1">
    <location>
        <begin position="224"/>
        <end position="247"/>
    </location>
</feature>
<dbReference type="Proteomes" id="UP000677054">
    <property type="component" value="Unassembled WGS sequence"/>
</dbReference>
<gene>
    <name evidence="2" type="ORF">DSTB1V02_LOCUS14966</name>
</gene>
<name>A0A7R9AJ48_9CRUS</name>
<keyword evidence="1" id="KW-1133">Transmembrane helix</keyword>
<protein>
    <submittedName>
        <fullName evidence="2">Uncharacterized protein</fullName>
    </submittedName>
</protein>
<accession>A0A7R9AJ48</accession>
<organism evidence="2">
    <name type="scientific">Darwinula stevensoni</name>
    <dbReference type="NCBI Taxonomy" id="69355"/>
    <lineage>
        <taxon>Eukaryota</taxon>
        <taxon>Metazoa</taxon>
        <taxon>Ecdysozoa</taxon>
        <taxon>Arthropoda</taxon>
        <taxon>Crustacea</taxon>
        <taxon>Oligostraca</taxon>
        <taxon>Ostracoda</taxon>
        <taxon>Podocopa</taxon>
        <taxon>Podocopida</taxon>
        <taxon>Darwinulocopina</taxon>
        <taxon>Darwinuloidea</taxon>
        <taxon>Darwinulidae</taxon>
        <taxon>Darwinula</taxon>
    </lineage>
</organism>
<evidence type="ECO:0000313" key="3">
    <source>
        <dbReference type="Proteomes" id="UP000677054"/>
    </source>
</evidence>
<dbReference type="Pfam" id="PF01066">
    <property type="entry name" value="CDP-OH_P_transf"/>
    <property type="match status" value="1"/>
</dbReference>
<reference evidence="2" key="1">
    <citation type="submission" date="2020-11" db="EMBL/GenBank/DDBJ databases">
        <authorList>
            <person name="Tran Van P."/>
        </authorList>
    </citation>
    <scope>NUCLEOTIDE SEQUENCE</scope>
</reference>
<feature type="transmembrane region" description="Helical" evidence="1">
    <location>
        <begin position="171"/>
        <end position="192"/>
    </location>
</feature>
<dbReference type="GO" id="GO:0016780">
    <property type="term" value="F:phosphotransferase activity, for other substituted phosphate groups"/>
    <property type="evidence" value="ECO:0007669"/>
    <property type="project" value="InterPro"/>
</dbReference>
<feature type="transmembrane region" description="Helical" evidence="1">
    <location>
        <begin position="103"/>
        <end position="126"/>
    </location>
</feature>
<keyword evidence="3" id="KW-1185">Reference proteome</keyword>
<dbReference type="InterPro" id="IPR043130">
    <property type="entry name" value="CDP-OH_PTrfase_TM_dom"/>
</dbReference>
<keyword evidence="1" id="KW-0472">Membrane</keyword>
<dbReference type="GO" id="GO:0016020">
    <property type="term" value="C:membrane"/>
    <property type="evidence" value="ECO:0007669"/>
    <property type="project" value="InterPro"/>
</dbReference>
<evidence type="ECO:0000313" key="2">
    <source>
        <dbReference type="EMBL" id="CAD7255221.1"/>
    </source>
</evidence>
<dbReference type="GO" id="GO:0008654">
    <property type="term" value="P:phospholipid biosynthetic process"/>
    <property type="evidence" value="ECO:0007669"/>
    <property type="project" value="InterPro"/>
</dbReference>
<proteinExistence type="predicted"/>
<dbReference type="EMBL" id="CAJPEV010019818">
    <property type="protein sequence ID" value="CAG0907902.1"/>
    <property type="molecule type" value="Genomic_DNA"/>
</dbReference>
<dbReference type="Gene3D" id="1.20.120.1760">
    <property type="match status" value="1"/>
</dbReference>
<feature type="non-terminal residue" evidence="2">
    <location>
        <position position="291"/>
    </location>
</feature>
<keyword evidence="1" id="KW-0812">Transmembrane</keyword>
<sequence length="291" mass="32253">PTLSTLCPTRFDESSVICLISRYPQAANLTDTFPSLTPNAVSTAHVVLAVATSRLLIDNADLRRRQLGVILFALRNVLDVLDGTIARESRRHHRLDTYEGFGYYYDGICDAVGIASLMFACVFYLLKLHGAHGAGASEDAVRLIGLSSPVKEKGEFEWTRNGGGPLTKRRIWVLAVCFGGQIIMSTVGWNTVMTGYHEVLEGEDRTPEQKAMALEVAKSWSMWMIAWCWRLANCNMLFDVVLVAIFLNKAIELFQCFQVIGYLVLGPLILLSEFHLAAVKDSMLGLAPHVQ</sequence>
<dbReference type="OrthoDB" id="6359380at2759"/>
<dbReference type="InterPro" id="IPR000462">
    <property type="entry name" value="CDP-OH_P_trans"/>
</dbReference>